<dbReference type="InParanoid" id="G2XXK5"/>
<reference evidence="2" key="1">
    <citation type="journal article" date="2011" name="PLoS Genet.">
        <title>Genomic analysis of the necrotrophic fungal pathogens Sclerotinia sclerotiorum and Botrytis cinerea.</title>
        <authorList>
            <person name="Amselem J."/>
            <person name="Cuomo C.A."/>
            <person name="van Kan J.A."/>
            <person name="Viaud M."/>
            <person name="Benito E.P."/>
            <person name="Couloux A."/>
            <person name="Coutinho P.M."/>
            <person name="de Vries R.P."/>
            <person name="Dyer P.S."/>
            <person name="Fillinger S."/>
            <person name="Fournier E."/>
            <person name="Gout L."/>
            <person name="Hahn M."/>
            <person name="Kohn L."/>
            <person name="Lapalu N."/>
            <person name="Plummer K.M."/>
            <person name="Pradier J.M."/>
            <person name="Quevillon E."/>
            <person name="Sharon A."/>
            <person name="Simon A."/>
            <person name="ten Have A."/>
            <person name="Tudzynski B."/>
            <person name="Tudzynski P."/>
            <person name="Wincker P."/>
            <person name="Andrew M."/>
            <person name="Anthouard V."/>
            <person name="Beever R.E."/>
            <person name="Beffa R."/>
            <person name="Benoit I."/>
            <person name="Bouzid O."/>
            <person name="Brault B."/>
            <person name="Chen Z."/>
            <person name="Choquer M."/>
            <person name="Collemare J."/>
            <person name="Cotton P."/>
            <person name="Danchin E.G."/>
            <person name="Da Silva C."/>
            <person name="Gautier A."/>
            <person name="Giraud C."/>
            <person name="Giraud T."/>
            <person name="Gonzalez C."/>
            <person name="Grossetete S."/>
            <person name="Guldener U."/>
            <person name="Henrissat B."/>
            <person name="Howlett B.J."/>
            <person name="Kodira C."/>
            <person name="Kretschmer M."/>
            <person name="Lappartient A."/>
            <person name="Leroch M."/>
            <person name="Levis C."/>
            <person name="Mauceli E."/>
            <person name="Neuveglise C."/>
            <person name="Oeser B."/>
            <person name="Pearson M."/>
            <person name="Poulain J."/>
            <person name="Poussereau N."/>
            <person name="Quesneville H."/>
            <person name="Rascle C."/>
            <person name="Schumacher J."/>
            <person name="Segurens B."/>
            <person name="Sexton A."/>
            <person name="Silva E."/>
            <person name="Sirven C."/>
            <person name="Soanes D.M."/>
            <person name="Talbot N.J."/>
            <person name="Templeton M."/>
            <person name="Yandava C."/>
            <person name="Yarden O."/>
            <person name="Zeng Q."/>
            <person name="Rollins J.A."/>
            <person name="Lebrun M.H."/>
            <person name="Dickman M."/>
        </authorList>
    </citation>
    <scope>NUCLEOTIDE SEQUENCE [LARGE SCALE GENOMIC DNA]</scope>
    <source>
        <strain evidence="2">T4</strain>
    </source>
</reference>
<accession>G2XXK5</accession>
<dbReference type="EMBL" id="FQ790275">
    <property type="protein sequence ID" value="CCD45044.1"/>
    <property type="molecule type" value="Genomic_DNA"/>
</dbReference>
<gene>
    <name evidence="1" type="ORF">BofuT4_uP007610.1</name>
</gene>
<proteinExistence type="predicted"/>
<protein>
    <submittedName>
        <fullName evidence="1">Uncharacterized protein</fullName>
    </submittedName>
</protein>
<dbReference type="HOGENOM" id="CLU_2996268_0_0_1"/>
<evidence type="ECO:0000313" key="1">
    <source>
        <dbReference type="EMBL" id="CCD45044.1"/>
    </source>
</evidence>
<sequence length="57" mass="6125">MAVLAPSRRSSRFPISMSRHSMQIIGITACRSAVVWTRLVKCSGTFAGSTTGSEAYC</sequence>
<dbReference type="AlphaFoldDB" id="G2XXK5"/>
<evidence type="ECO:0000313" key="2">
    <source>
        <dbReference type="Proteomes" id="UP000008177"/>
    </source>
</evidence>
<name>G2XXK5_BOTF4</name>
<dbReference type="Proteomes" id="UP000008177">
    <property type="component" value="Unplaced contigs"/>
</dbReference>
<organism evidence="1 2">
    <name type="scientific">Botryotinia fuckeliana (strain T4)</name>
    <name type="common">Noble rot fungus</name>
    <name type="synonym">Botrytis cinerea</name>
    <dbReference type="NCBI Taxonomy" id="999810"/>
    <lineage>
        <taxon>Eukaryota</taxon>
        <taxon>Fungi</taxon>
        <taxon>Dikarya</taxon>
        <taxon>Ascomycota</taxon>
        <taxon>Pezizomycotina</taxon>
        <taxon>Leotiomycetes</taxon>
        <taxon>Helotiales</taxon>
        <taxon>Sclerotiniaceae</taxon>
        <taxon>Botrytis</taxon>
    </lineage>
</organism>